<dbReference type="Proteomes" id="UP000636888">
    <property type="component" value="Unassembled WGS sequence"/>
</dbReference>
<dbReference type="AlphaFoldDB" id="A0A8J7LVR0"/>
<dbReference type="RefSeq" id="WP_199384692.1">
    <property type="nucleotide sequence ID" value="NZ_JAEMHM010000010.1"/>
</dbReference>
<comment type="caution">
    <text evidence="4">The sequence shown here is derived from an EMBL/GenBank/DDBJ whole genome shotgun (WGS) entry which is preliminary data.</text>
</comment>
<dbReference type="EMBL" id="JAEMHM010000010">
    <property type="protein sequence ID" value="MBJ6725804.1"/>
    <property type="molecule type" value="Genomic_DNA"/>
</dbReference>
<evidence type="ECO:0000256" key="2">
    <source>
        <dbReference type="SAM" id="MobiDB-lite"/>
    </source>
</evidence>
<organism evidence="4 5">
    <name type="scientific">Geomesophilobacter sediminis</name>
    <dbReference type="NCBI Taxonomy" id="2798584"/>
    <lineage>
        <taxon>Bacteria</taxon>
        <taxon>Pseudomonadati</taxon>
        <taxon>Thermodesulfobacteriota</taxon>
        <taxon>Desulfuromonadia</taxon>
        <taxon>Geobacterales</taxon>
        <taxon>Geobacteraceae</taxon>
        <taxon>Geomesophilobacter</taxon>
    </lineage>
</organism>
<feature type="domain" description="CsbD-like" evidence="3">
    <location>
        <begin position="7"/>
        <end position="57"/>
    </location>
</feature>
<evidence type="ECO:0000259" key="3">
    <source>
        <dbReference type="Pfam" id="PF05532"/>
    </source>
</evidence>
<accession>A0A8J7LVR0</accession>
<reference evidence="4" key="1">
    <citation type="submission" date="2020-12" db="EMBL/GenBank/DDBJ databases">
        <title>Geomonas sp. Red875, isolated from river sediment.</title>
        <authorList>
            <person name="Xu Z."/>
            <person name="Zhang Z."/>
            <person name="Masuda Y."/>
            <person name="Itoh H."/>
            <person name="Senoo K."/>
        </authorList>
    </citation>
    <scope>NUCLEOTIDE SEQUENCE</scope>
    <source>
        <strain evidence="4">Red875</strain>
    </source>
</reference>
<evidence type="ECO:0000313" key="4">
    <source>
        <dbReference type="EMBL" id="MBJ6725804.1"/>
    </source>
</evidence>
<comment type="similarity">
    <text evidence="1">Belongs to the UPF0337 (CsbD) family.</text>
</comment>
<keyword evidence="5" id="KW-1185">Reference proteome</keyword>
<dbReference type="SUPFAM" id="SSF69047">
    <property type="entry name" value="Hypothetical protein YjbJ"/>
    <property type="match status" value="1"/>
</dbReference>
<gene>
    <name evidence="4" type="ORF">JFN93_13875</name>
</gene>
<feature type="region of interest" description="Disordered" evidence="2">
    <location>
        <begin position="44"/>
        <end position="65"/>
    </location>
</feature>
<protein>
    <submittedName>
        <fullName evidence="4">CsbD family protein</fullName>
    </submittedName>
</protein>
<sequence length="65" mass="7249">MRESTKERVEGKYHEAKGKVKEYTGEAIGKPDVALKGRIEKTAGKAESALGKAEKNFDDRNRKGR</sequence>
<dbReference type="InterPro" id="IPR008462">
    <property type="entry name" value="CsbD"/>
</dbReference>
<evidence type="ECO:0000313" key="5">
    <source>
        <dbReference type="Proteomes" id="UP000636888"/>
    </source>
</evidence>
<name>A0A8J7LVR0_9BACT</name>
<dbReference type="InterPro" id="IPR036629">
    <property type="entry name" value="YjbJ_sf"/>
</dbReference>
<dbReference type="Gene3D" id="1.10.1470.10">
    <property type="entry name" value="YjbJ"/>
    <property type="match status" value="1"/>
</dbReference>
<proteinExistence type="inferred from homology"/>
<feature type="compositionally biased region" description="Basic and acidic residues" evidence="2">
    <location>
        <begin position="52"/>
        <end position="65"/>
    </location>
</feature>
<evidence type="ECO:0000256" key="1">
    <source>
        <dbReference type="ARBA" id="ARBA00009129"/>
    </source>
</evidence>
<dbReference type="Pfam" id="PF05532">
    <property type="entry name" value="CsbD"/>
    <property type="match status" value="1"/>
</dbReference>